<protein>
    <submittedName>
        <fullName evidence="2">Uncharacterized protein</fullName>
    </submittedName>
</protein>
<feature type="region of interest" description="Disordered" evidence="1">
    <location>
        <begin position="1"/>
        <end position="24"/>
    </location>
</feature>
<organism evidence="2 3">
    <name type="scientific">Penicillium argentinense</name>
    <dbReference type="NCBI Taxonomy" id="1131581"/>
    <lineage>
        <taxon>Eukaryota</taxon>
        <taxon>Fungi</taxon>
        <taxon>Dikarya</taxon>
        <taxon>Ascomycota</taxon>
        <taxon>Pezizomycotina</taxon>
        <taxon>Eurotiomycetes</taxon>
        <taxon>Eurotiomycetidae</taxon>
        <taxon>Eurotiales</taxon>
        <taxon>Aspergillaceae</taxon>
        <taxon>Penicillium</taxon>
    </lineage>
</organism>
<name>A0A9W9K2P5_9EURO</name>
<dbReference type="EMBL" id="JAPQKI010000009">
    <property type="protein sequence ID" value="KAJ5090585.1"/>
    <property type="molecule type" value="Genomic_DNA"/>
</dbReference>
<dbReference type="GeneID" id="81360739"/>
<evidence type="ECO:0000313" key="3">
    <source>
        <dbReference type="Proteomes" id="UP001149074"/>
    </source>
</evidence>
<evidence type="ECO:0000256" key="1">
    <source>
        <dbReference type="SAM" id="MobiDB-lite"/>
    </source>
</evidence>
<evidence type="ECO:0000313" key="2">
    <source>
        <dbReference type="EMBL" id="KAJ5090585.1"/>
    </source>
</evidence>
<keyword evidence="3" id="KW-1185">Reference proteome</keyword>
<proteinExistence type="predicted"/>
<reference evidence="2" key="2">
    <citation type="journal article" date="2023" name="IMA Fungus">
        <title>Comparative genomic study of the Penicillium genus elucidates a diverse pangenome and 15 lateral gene transfer events.</title>
        <authorList>
            <person name="Petersen C."/>
            <person name="Sorensen T."/>
            <person name="Nielsen M.R."/>
            <person name="Sondergaard T.E."/>
            <person name="Sorensen J.L."/>
            <person name="Fitzpatrick D.A."/>
            <person name="Frisvad J.C."/>
            <person name="Nielsen K.L."/>
        </authorList>
    </citation>
    <scope>NUCLEOTIDE SEQUENCE</scope>
    <source>
        <strain evidence="2">IBT 30761</strain>
    </source>
</reference>
<feature type="compositionally biased region" description="Polar residues" evidence="1">
    <location>
        <begin position="1"/>
        <end position="21"/>
    </location>
</feature>
<dbReference type="AlphaFoldDB" id="A0A9W9K2P5"/>
<dbReference type="RefSeq" id="XP_056472566.1">
    <property type="nucleotide sequence ID" value="XM_056621760.1"/>
</dbReference>
<dbReference type="Proteomes" id="UP001149074">
    <property type="component" value="Unassembled WGS sequence"/>
</dbReference>
<sequence>MDFVTNKTCTTSPPATYSGRRQTQKRTLGRIRLQGPPKVAEGWAPDDQDLPIDPQVALQEDIYEI</sequence>
<gene>
    <name evidence="2" type="ORF">N7532_009269</name>
</gene>
<comment type="caution">
    <text evidence="2">The sequence shown here is derived from an EMBL/GenBank/DDBJ whole genome shotgun (WGS) entry which is preliminary data.</text>
</comment>
<reference evidence="2" key="1">
    <citation type="submission" date="2022-11" db="EMBL/GenBank/DDBJ databases">
        <authorList>
            <person name="Petersen C."/>
        </authorList>
    </citation>
    <scope>NUCLEOTIDE SEQUENCE</scope>
    <source>
        <strain evidence="2">IBT 30761</strain>
    </source>
</reference>
<accession>A0A9W9K2P5</accession>